<keyword evidence="13" id="KW-1185">Reference proteome</keyword>
<dbReference type="GO" id="GO:0047555">
    <property type="term" value="F:3',5'-cyclic-GMP phosphodiesterase activity"/>
    <property type="evidence" value="ECO:0007669"/>
    <property type="project" value="UniProtKB-EC"/>
</dbReference>
<comment type="cofactor">
    <cofactor evidence="10">
        <name>a divalent metal cation</name>
        <dbReference type="ChEBI" id="CHEBI:60240"/>
    </cofactor>
    <text evidence="10">Binds 2 divalent metal cations per subunit. Site 1 may preferentially bind zinc ions, while site 2 has a preference for magnesium and/or manganese ions.</text>
</comment>
<dbReference type="CDD" id="cd00077">
    <property type="entry name" value="HDc"/>
    <property type="match status" value="1"/>
</dbReference>
<dbReference type="Pfam" id="PF00233">
    <property type="entry name" value="PDEase_I"/>
    <property type="match status" value="1"/>
</dbReference>
<dbReference type="InterPro" id="IPR023174">
    <property type="entry name" value="PDEase_CS"/>
</dbReference>
<dbReference type="InterPro" id="IPR036971">
    <property type="entry name" value="PDEase_catalytic_dom_sf"/>
</dbReference>
<feature type="domain" description="PDEase" evidence="12">
    <location>
        <begin position="160"/>
        <end position="492"/>
    </location>
</feature>
<keyword evidence="2" id="KW-0140">cGMP</keyword>
<evidence type="ECO:0000313" key="13">
    <source>
        <dbReference type="Proteomes" id="UP000085678"/>
    </source>
</evidence>
<dbReference type="FunFam" id="1.10.1300.10:FF:000006">
    <property type="entry name" value="Phosphodiesterase 9A"/>
    <property type="match status" value="1"/>
</dbReference>
<evidence type="ECO:0000256" key="6">
    <source>
        <dbReference type="ARBA" id="ARBA00061167"/>
    </source>
</evidence>
<dbReference type="Proteomes" id="UP000085678">
    <property type="component" value="Unplaced"/>
</dbReference>
<proteinExistence type="inferred from homology"/>
<evidence type="ECO:0000256" key="7">
    <source>
        <dbReference type="PIRSR" id="PIRSR623088-1"/>
    </source>
</evidence>
<dbReference type="GO" id="GO:0007165">
    <property type="term" value="P:signal transduction"/>
    <property type="evidence" value="ECO:0007669"/>
    <property type="project" value="InterPro"/>
</dbReference>
<feature type="binding site" evidence="9">
    <location>
        <position position="288"/>
    </location>
    <ligand>
        <name>Zn(2+)</name>
        <dbReference type="ChEBI" id="CHEBI:29105"/>
        <label>2</label>
    </ligand>
</feature>
<evidence type="ECO:0000256" key="4">
    <source>
        <dbReference type="ARBA" id="ARBA00022801"/>
    </source>
</evidence>
<evidence type="ECO:0000256" key="2">
    <source>
        <dbReference type="ARBA" id="ARBA00022535"/>
    </source>
</evidence>
<evidence type="ECO:0000259" key="12">
    <source>
        <dbReference type="PROSITE" id="PS51845"/>
    </source>
</evidence>
<dbReference type="STRING" id="7574.A0A1S3JYR8"/>
<feature type="binding site" evidence="9">
    <location>
        <position position="287"/>
    </location>
    <ligand>
        <name>Zn(2+)</name>
        <dbReference type="ChEBI" id="CHEBI:29105"/>
        <label>1</label>
    </ligand>
</feature>
<dbReference type="OrthoDB" id="546632at2759"/>
<dbReference type="InterPro" id="IPR003607">
    <property type="entry name" value="HD/PDEase_dom"/>
</dbReference>
<feature type="binding site" evidence="9">
    <location>
        <position position="288"/>
    </location>
    <ligand>
        <name>Zn(2+)</name>
        <dbReference type="ChEBI" id="CHEBI:29105"/>
        <label>1</label>
    </ligand>
</feature>
<feature type="binding site" evidence="8">
    <location>
        <position position="288"/>
    </location>
    <ligand>
        <name>AMP</name>
        <dbReference type="ChEBI" id="CHEBI:456215"/>
    </ligand>
</feature>
<dbReference type="SMART" id="SM00471">
    <property type="entry name" value="HDc"/>
    <property type="match status" value="1"/>
</dbReference>
<dbReference type="PRINTS" id="PR00387">
    <property type="entry name" value="PDIESTERASE1"/>
</dbReference>
<evidence type="ECO:0000256" key="8">
    <source>
        <dbReference type="PIRSR" id="PIRSR623088-2"/>
    </source>
</evidence>
<dbReference type="AlphaFoldDB" id="A0A1S3JYR8"/>
<feature type="binding site" evidence="8">
    <location>
        <position position="397"/>
    </location>
    <ligand>
        <name>AMP</name>
        <dbReference type="ChEBI" id="CHEBI:456215"/>
    </ligand>
</feature>
<dbReference type="KEGG" id="lak:106177225"/>
<dbReference type="SUPFAM" id="SSF109604">
    <property type="entry name" value="HD-domain/PDEase-like"/>
    <property type="match status" value="1"/>
</dbReference>
<protein>
    <recommendedName>
        <fullName evidence="10">Phosphodiesterase</fullName>
        <ecNumber evidence="10">3.1.4.-</ecNumber>
    </recommendedName>
</protein>
<organism evidence="13 14">
    <name type="scientific">Lingula anatina</name>
    <name type="common">Brachiopod</name>
    <name type="synonym">Lingula unguis</name>
    <dbReference type="NCBI Taxonomy" id="7574"/>
    <lineage>
        <taxon>Eukaryota</taxon>
        <taxon>Metazoa</taxon>
        <taxon>Spiralia</taxon>
        <taxon>Lophotrochozoa</taxon>
        <taxon>Brachiopoda</taxon>
        <taxon>Linguliformea</taxon>
        <taxon>Lingulata</taxon>
        <taxon>Lingulida</taxon>
        <taxon>Linguloidea</taxon>
        <taxon>Lingulidae</taxon>
        <taxon>Lingula</taxon>
    </lineage>
</organism>
<feature type="region of interest" description="Disordered" evidence="11">
    <location>
        <begin position="520"/>
        <end position="545"/>
    </location>
</feature>
<feature type="binding site" evidence="9">
    <location>
        <position position="251"/>
    </location>
    <ligand>
        <name>Zn(2+)</name>
        <dbReference type="ChEBI" id="CHEBI:29105"/>
        <label>1</label>
    </ligand>
</feature>
<comment type="similarity">
    <text evidence="6">Belongs to the cyclic nucleotide phosphodiesterase family. PDE9 subfamily.</text>
</comment>
<dbReference type="Gene3D" id="1.10.1300.10">
    <property type="entry name" value="3'5'-cyclic nucleotide phosphodiesterase, catalytic domain"/>
    <property type="match status" value="1"/>
</dbReference>
<gene>
    <name evidence="14" type="primary">LOC106177225</name>
</gene>
<evidence type="ECO:0000256" key="5">
    <source>
        <dbReference type="ARBA" id="ARBA00037913"/>
    </source>
</evidence>
<feature type="binding site" evidence="9">
    <location>
        <position position="397"/>
    </location>
    <ligand>
        <name>Zn(2+)</name>
        <dbReference type="ChEBI" id="CHEBI:29105"/>
        <label>1</label>
    </ligand>
</feature>
<evidence type="ECO:0000256" key="11">
    <source>
        <dbReference type="SAM" id="MobiDB-lite"/>
    </source>
</evidence>
<evidence type="ECO:0000256" key="10">
    <source>
        <dbReference type="RuleBase" id="RU363067"/>
    </source>
</evidence>
<dbReference type="PROSITE" id="PS51845">
    <property type="entry name" value="PDEASE_I_2"/>
    <property type="match status" value="1"/>
</dbReference>
<name>A0A1S3JYR8_LINAN</name>
<dbReference type="RefSeq" id="XP_013415437.1">
    <property type="nucleotide sequence ID" value="XM_013559983.1"/>
</dbReference>
<evidence type="ECO:0000256" key="1">
    <source>
        <dbReference type="ARBA" id="ARBA00000583"/>
    </source>
</evidence>
<dbReference type="GO" id="GO:0046872">
    <property type="term" value="F:metal ion binding"/>
    <property type="evidence" value="ECO:0007669"/>
    <property type="project" value="UniProtKB-KW"/>
</dbReference>
<dbReference type="EC" id="3.1.4.-" evidence="10"/>
<dbReference type="PANTHER" id="PTHR11347">
    <property type="entry name" value="CYCLIC NUCLEOTIDE PHOSPHODIESTERASE"/>
    <property type="match status" value="1"/>
</dbReference>
<reference evidence="14" key="1">
    <citation type="submission" date="2025-08" db="UniProtKB">
        <authorList>
            <consortium name="RefSeq"/>
        </authorList>
    </citation>
    <scope>IDENTIFICATION</scope>
    <source>
        <tissue evidence="14">Gonads</tissue>
    </source>
</reference>
<evidence type="ECO:0000256" key="9">
    <source>
        <dbReference type="PIRSR" id="PIRSR623088-3"/>
    </source>
</evidence>
<feature type="active site" description="Proton donor" evidence="7">
    <location>
        <position position="247"/>
    </location>
</feature>
<accession>A0A1S3JYR8</accession>
<dbReference type="GeneID" id="106177225"/>
<dbReference type="InterPro" id="IPR002073">
    <property type="entry name" value="PDEase_catalytic_dom"/>
</dbReference>
<comment type="pathway">
    <text evidence="5">Purine metabolism; 3',5'-cyclic GMP degradation; GMP from 3',5'-cyclic GMP: step 1/1.</text>
</comment>
<dbReference type="PROSITE" id="PS00126">
    <property type="entry name" value="PDEASE_I_1"/>
    <property type="match status" value="1"/>
</dbReference>
<evidence type="ECO:0000313" key="14">
    <source>
        <dbReference type="RefSeq" id="XP_013415437.1"/>
    </source>
</evidence>
<feature type="binding site" evidence="8">
    <location>
        <position position="448"/>
    </location>
    <ligand>
        <name>AMP</name>
        <dbReference type="ChEBI" id="CHEBI:456215"/>
    </ligand>
</feature>
<dbReference type="InParanoid" id="A0A1S3JYR8"/>
<feature type="binding site" evidence="8">
    <location>
        <begin position="247"/>
        <end position="251"/>
    </location>
    <ligand>
        <name>AMP</name>
        <dbReference type="ChEBI" id="CHEBI:456215"/>
    </ligand>
</feature>
<comment type="catalytic activity">
    <reaction evidence="1">
        <text>3',5'-cyclic GMP + H2O = GMP + H(+)</text>
        <dbReference type="Rhea" id="RHEA:16957"/>
        <dbReference type="ChEBI" id="CHEBI:15377"/>
        <dbReference type="ChEBI" id="CHEBI:15378"/>
        <dbReference type="ChEBI" id="CHEBI:57746"/>
        <dbReference type="ChEBI" id="CHEBI:58115"/>
        <dbReference type="EC" id="3.1.4.35"/>
    </reaction>
</comment>
<keyword evidence="3 9" id="KW-0479">Metal-binding</keyword>
<keyword evidence="4 10" id="KW-0378">Hydrolase</keyword>
<dbReference type="InterPro" id="IPR023088">
    <property type="entry name" value="PDEase"/>
</dbReference>
<sequence length="545" mass="63036">MATKVIYFTVAGKEEQAEFRSTDNQDDVRDIFRAAAEAGPHDILKLYNTKGNLINISSKLEQNTPESRYKLDVVAAQCTDSSIAEQLGFNIHNVESRLQNLEKKILVDKGDTPSLVYDIRHKVEEFRERLEHVDHLSWLGLSKDISVKTSLKPFWDKNNSPKQNDAHYKRIFEKFKKMSTVQVTDEVRDYLKKPTFDNWQWDDAEMLILLQQMYIDLGFLTKFNIELSVLQHWLFEVYRHYNPVPFHNFKHCFMVAQMMYGMTWLIDLSSYIDDLEVLVLITSAICHDLGHPGYNNAYQINARTELALRYNDISPLENHHCSVAFEILEKNNANIFRNVPVDTFKRIREGMIKCILATDMAKHSEIVNNFKSLIPNFDFKNKEHKSLLMMILIKVADISNEARPLEVAEPWLDCLLTEFFTQSDVEKLEGLPVAPFMDREKVTKSSSQMGFIKYVLLPLFEALGELFPCIEEQIIEPVRIGLKYYTDMHSAQQEELIKRRGSRELTGELTDELRSALDMPKIEETEIASPAGASYSKPENGKIKS</sequence>
<evidence type="ECO:0000256" key="3">
    <source>
        <dbReference type="ARBA" id="ARBA00022723"/>
    </source>
</evidence>